<dbReference type="AlphaFoldDB" id="G3JFM4"/>
<name>G3JFM4_CORMM</name>
<evidence type="ECO:0000313" key="2">
    <source>
        <dbReference type="EMBL" id="EGX93598.1"/>
    </source>
</evidence>
<dbReference type="HOGENOM" id="CLU_532099_0_0_1"/>
<dbReference type="Pfam" id="PF11951">
    <property type="entry name" value="Fungal_trans_2"/>
    <property type="match status" value="1"/>
</dbReference>
<dbReference type="eggNOG" id="ENOG502S37P">
    <property type="taxonomic scope" value="Eukaryota"/>
</dbReference>
<dbReference type="InParanoid" id="G3JFM4"/>
<keyword evidence="1" id="KW-0539">Nucleus</keyword>
<dbReference type="RefSeq" id="XP_006670181.1">
    <property type="nucleotide sequence ID" value="XM_006670118.1"/>
</dbReference>
<evidence type="ECO:0000313" key="3">
    <source>
        <dbReference type="Proteomes" id="UP000001610"/>
    </source>
</evidence>
<dbReference type="KEGG" id="cmt:CCM_04973"/>
<keyword evidence="3" id="KW-1185">Reference proteome</keyword>
<proteinExistence type="predicted"/>
<organism evidence="2 3">
    <name type="scientific">Cordyceps militaris (strain CM01)</name>
    <name type="common">Caterpillar fungus</name>
    <dbReference type="NCBI Taxonomy" id="983644"/>
    <lineage>
        <taxon>Eukaryota</taxon>
        <taxon>Fungi</taxon>
        <taxon>Dikarya</taxon>
        <taxon>Ascomycota</taxon>
        <taxon>Pezizomycotina</taxon>
        <taxon>Sordariomycetes</taxon>
        <taxon>Hypocreomycetidae</taxon>
        <taxon>Hypocreales</taxon>
        <taxon>Cordycipitaceae</taxon>
        <taxon>Cordyceps</taxon>
    </lineage>
</organism>
<reference evidence="2 3" key="1">
    <citation type="journal article" date="2011" name="Genome Biol.">
        <title>Genome sequence of the insect pathogenic fungus Cordyceps militaris, a valued traditional Chinese medicine.</title>
        <authorList>
            <person name="Zheng P."/>
            <person name="Xia Y."/>
            <person name="Xiao G."/>
            <person name="Xiong C."/>
            <person name="Hu X."/>
            <person name="Zhang S."/>
            <person name="Zheng H."/>
            <person name="Huang Y."/>
            <person name="Zhou Y."/>
            <person name="Wang S."/>
            <person name="Zhao G.P."/>
            <person name="Liu X."/>
            <person name="St Leger R.J."/>
            <person name="Wang C."/>
        </authorList>
    </citation>
    <scope>NUCLEOTIDE SEQUENCE [LARGE SCALE GENOMIC DNA]</scope>
    <source>
        <strain evidence="2 3">CM01</strain>
    </source>
</reference>
<dbReference type="GeneID" id="18166993"/>
<dbReference type="InterPro" id="IPR021858">
    <property type="entry name" value="Fun_TF"/>
</dbReference>
<dbReference type="VEuPathDB" id="FungiDB:CCM_04973"/>
<evidence type="ECO:0000256" key="1">
    <source>
        <dbReference type="ARBA" id="ARBA00023242"/>
    </source>
</evidence>
<gene>
    <name evidence="2" type="ORF">CCM_04973</name>
</gene>
<sequence length="512" mass="57290">MALQHNLCPGWAGGKRSKRAYELLSPREDPVYDQIDDQLDNEPNIGDAVWPGYELFALGNDASPDNQRSFRPVSGIEMRRPQTQHFGDESALEYTDWGNPDSIFDGLAFDIPQPGALSEILPLLNPSLPPGAPSIIPAGQPNPFLDKSLERYQFKGRLSFKIPESGEVNGYIKFRLCRTEDHADTRGQKTTFYPATRGKRGRTTKLAAYDARLLSFYKNVFCAGRTLLTTSNFWVTQLLGIADGNECVNRILLAFTAAYILDYQPTNEMLRRRANSHYKRAANLLGVALQQHATRQVGKEEAAVAALLFLVCDDIVHWETQRRGDCNPKWLQGIRMATSILDNTDPGYRYWKASNVQSGAARIALANRVAFVEILTLPVSPLAVNRQARLNGWLVEGDKRETYKIFGDIATLRAGGRGKLEATRALNEALGLTVQDPNSQVYLEAAKVIHERLGRLRQWSEISDGYQSAEELFDSCTLDSSSHVQTVAKVTELTAEAWRTAAQIYLVCRFFR</sequence>
<dbReference type="EMBL" id="JH126401">
    <property type="protein sequence ID" value="EGX93598.1"/>
    <property type="molecule type" value="Genomic_DNA"/>
</dbReference>
<accession>G3JFM4</accession>
<protein>
    <submittedName>
        <fullName evidence="2">Uncharacterized protein</fullName>
    </submittedName>
</protein>
<dbReference type="Proteomes" id="UP000001610">
    <property type="component" value="Unassembled WGS sequence"/>
</dbReference>
<dbReference type="OrthoDB" id="4714810at2759"/>